<evidence type="ECO:0000256" key="1">
    <source>
        <dbReference type="SAM" id="MobiDB-lite"/>
    </source>
</evidence>
<sequence length="159" mass="18186">MINRFLQNGLQGKYAHYQTDMLFNGLNWEMAGERPEGSHHSVWELLFHMNYWQDFILAELQEENPESPKDPSDSWPGSPFPSSEKEYTEMVTQFLKGLGRATQQASKDSLEESLGGRKRTPADMLMVLINHNSYHAGQVVYARRLIGAWPPPDGDESDE</sequence>
<dbReference type="SUPFAM" id="SSF109854">
    <property type="entry name" value="DinB/YfiT-like putative metalloenzymes"/>
    <property type="match status" value="1"/>
</dbReference>
<comment type="caution">
    <text evidence="3">The sequence shown here is derived from an EMBL/GenBank/DDBJ whole genome shotgun (WGS) entry which is preliminary data.</text>
</comment>
<evidence type="ECO:0000313" key="4">
    <source>
        <dbReference type="Proteomes" id="UP001241988"/>
    </source>
</evidence>
<keyword evidence="4" id="KW-1185">Reference proteome</keyword>
<accession>A0ABU0GUE0</accession>
<dbReference type="InterPro" id="IPR024775">
    <property type="entry name" value="DinB-like"/>
</dbReference>
<evidence type="ECO:0000313" key="3">
    <source>
        <dbReference type="EMBL" id="MDQ0428708.1"/>
    </source>
</evidence>
<dbReference type="Proteomes" id="UP001241988">
    <property type="component" value="Unassembled WGS sequence"/>
</dbReference>
<dbReference type="Gene3D" id="1.20.120.450">
    <property type="entry name" value="dinb family like domain"/>
    <property type="match status" value="1"/>
</dbReference>
<organism evidence="3 4">
    <name type="scientific">Planomicrobium stackebrandtii</name>
    <dbReference type="NCBI Taxonomy" id="253160"/>
    <lineage>
        <taxon>Bacteria</taxon>
        <taxon>Bacillati</taxon>
        <taxon>Bacillota</taxon>
        <taxon>Bacilli</taxon>
        <taxon>Bacillales</taxon>
        <taxon>Caryophanaceae</taxon>
        <taxon>Planomicrobium</taxon>
    </lineage>
</organism>
<dbReference type="InterPro" id="IPR034660">
    <property type="entry name" value="DinB/YfiT-like"/>
</dbReference>
<dbReference type="Pfam" id="PF12867">
    <property type="entry name" value="DinB_2"/>
    <property type="match status" value="1"/>
</dbReference>
<feature type="domain" description="DinB-like" evidence="2">
    <location>
        <begin position="18"/>
        <end position="139"/>
    </location>
</feature>
<reference evidence="3 4" key="1">
    <citation type="submission" date="2023-07" db="EMBL/GenBank/DDBJ databases">
        <title>Genomic Encyclopedia of Type Strains, Phase IV (KMG-IV): sequencing the most valuable type-strain genomes for metagenomic binning, comparative biology and taxonomic classification.</title>
        <authorList>
            <person name="Goeker M."/>
        </authorList>
    </citation>
    <scope>NUCLEOTIDE SEQUENCE [LARGE SCALE GENOMIC DNA]</scope>
    <source>
        <strain evidence="3 4">DSM 16419</strain>
    </source>
</reference>
<feature type="region of interest" description="Disordered" evidence="1">
    <location>
        <begin position="62"/>
        <end position="84"/>
    </location>
</feature>
<dbReference type="RefSeq" id="WP_308786868.1">
    <property type="nucleotide sequence ID" value="NZ_JAUSWB010000003.1"/>
</dbReference>
<dbReference type="EMBL" id="JAUSWB010000003">
    <property type="protein sequence ID" value="MDQ0428708.1"/>
    <property type="molecule type" value="Genomic_DNA"/>
</dbReference>
<evidence type="ECO:0000259" key="2">
    <source>
        <dbReference type="Pfam" id="PF12867"/>
    </source>
</evidence>
<protein>
    <submittedName>
        <fullName evidence="3">Damage-inducible protein DinB</fullName>
    </submittedName>
</protein>
<proteinExistence type="predicted"/>
<gene>
    <name evidence="3" type="ORF">QOZ98_001534</name>
</gene>
<name>A0ABU0GUE0_9BACL</name>